<proteinExistence type="predicted"/>
<keyword evidence="3" id="KW-1185">Reference proteome</keyword>
<comment type="caution">
    <text evidence="2">The sequence shown here is derived from an EMBL/GenBank/DDBJ whole genome shotgun (WGS) entry which is preliminary data.</text>
</comment>
<dbReference type="Proteomes" id="UP001292094">
    <property type="component" value="Unassembled WGS sequence"/>
</dbReference>
<reference evidence="2" key="1">
    <citation type="submission" date="2023-11" db="EMBL/GenBank/DDBJ databases">
        <title>Genome assemblies of two species of porcelain crab, Petrolisthes cinctipes and Petrolisthes manimaculis (Anomura: Porcellanidae).</title>
        <authorList>
            <person name="Angst P."/>
        </authorList>
    </citation>
    <scope>NUCLEOTIDE SEQUENCE</scope>
    <source>
        <strain evidence="2">PB745_02</strain>
        <tissue evidence="2">Gill</tissue>
    </source>
</reference>
<accession>A0AAE1UL96</accession>
<gene>
    <name evidence="2" type="ORF">Pmani_001481</name>
</gene>
<dbReference type="AlphaFoldDB" id="A0AAE1UL96"/>
<organism evidence="2 3">
    <name type="scientific">Petrolisthes manimaculis</name>
    <dbReference type="NCBI Taxonomy" id="1843537"/>
    <lineage>
        <taxon>Eukaryota</taxon>
        <taxon>Metazoa</taxon>
        <taxon>Ecdysozoa</taxon>
        <taxon>Arthropoda</taxon>
        <taxon>Crustacea</taxon>
        <taxon>Multicrustacea</taxon>
        <taxon>Malacostraca</taxon>
        <taxon>Eumalacostraca</taxon>
        <taxon>Eucarida</taxon>
        <taxon>Decapoda</taxon>
        <taxon>Pleocyemata</taxon>
        <taxon>Anomura</taxon>
        <taxon>Galatheoidea</taxon>
        <taxon>Porcellanidae</taxon>
        <taxon>Petrolisthes</taxon>
    </lineage>
</organism>
<name>A0AAE1UL96_9EUCA</name>
<evidence type="ECO:0000313" key="2">
    <source>
        <dbReference type="EMBL" id="KAK4328007.1"/>
    </source>
</evidence>
<dbReference type="InterPro" id="IPR013083">
    <property type="entry name" value="Znf_RING/FYVE/PHD"/>
</dbReference>
<protein>
    <submittedName>
        <fullName evidence="2">Uncharacterized protein</fullName>
    </submittedName>
</protein>
<dbReference type="InterPro" id="IPR011011">
    <property type="entry name" value="Znf_FYVE_PHD"/>
</dbReference>
<evidence type="ECO:0000313" key="3">
    <source>
        <dbReference type="Proteomes" id="UP001292094"/>
    </source>
</evidence>
<feature type="region of interest" description="Disordered" evidence="1">
    <location>
        <begin position="1"/>
        <end position="32"/>
    </location>
</feature>
<evidence type="ECO:0000256" key="1">
    <source>
        <dbReference type="SAM" id="MobiDB-lite"/>
    </source>
</evidence>
<dbReference type="Gene3D" id="3.30.40.10">
    <property type="entry name" value="Zinc/RING finger domain, C3HC4 (zinc finger)"/>
    <property type="match status" value="1"/>
</dbReference>
<feature type="compositionally biased region" description="Polar residues" evidence="1">
    <location>
        <begin position="14"/>
        <end position="32"/>
    </location>
</feature>
<dbReference type="EMBL" id="JAWZYT010000104">
    <property type="protein sequence ID" value="KAK4328007.1"/>
    <property type="molecule type" value="Genomic_DNA"/>
</dbReference>
<dbReference type="SUPFAM" id="SSF57903">
    <property type="entry name" value="FYVE/PHD zinc finger"/>
    <property type="match status" value="1"/>
</dbReference>
<sequence>MTKRGRGLQDGRGTKSQGTMVARQTRSNDPQQQQMEAIGTSCEPVDYCGTCERDVTKEHFAMFCEYCCKWFYIECINIRQMQSEQVVGHQFKNILEVNEVEINKIERITVKQKDGRNRPSPKMMIVKTGSPYQKVKVLKSAKDLAKGPWKHVFINRDMSKTEQEQDYKLRLKLKNRKECGEKNLMIKGGSVVTKDDRASVNAEGPSLRPRRSLSGIISKLTNKNQCTYVNKE</sequence>